<accession>A0A1G6KD32</accession>
<keyword evidence="1" id="KW-0472">Membrane</keyword>
<feature type="transmembrane region" description="Helical" evidence="1">
    <location>
        <begin position="46"/>
        <end position="62"/>
    </location>
</feature>
<proteinExistence type="predicted"/>
<evidence type="ECO:0008006" key="4">
    <source>
        <dbReference type="Google" id="ProtNLM"/>
    </source>
</evidence>
<sequence length="368" mass="36448">MDDGMAGSGLGFGPMTAARMGRLLLGAMLGGVGGAVFAALHLPLPWLIGSLLAVAGARLAGLPAEAARPARNTGFIVVGSALGLYFTPATAAVLLANLPLLVAAALVTIGIGGGLALILARTGQVDPATAWFASIPGGAADMAMLSEAYGGAGAPVALAQLLRVVSVVVLVPNVMALTGLHGDHPQIAASLPFSLPGFAALLALGLAAALLLLRCGMRAGWMLGPLAASAALTASGHVLSGVPLWLTAIAQVALGASLGAGFSRSMLARCRRFVPAALLHVWLLIGGCALAGLGLALLAGKPLGALLLGTAPGGIAEMSLTAKTLGLEVPLVVTMQVTRIALVAALTPPVFRLLHRRHLADAAPAAGD</sequence>
<dbReference type="PANTHER" id="PTHR38457">
    <property type="entry name" value="REGULATOR ABRB-RELATED"/>
    <property type="match status" value="1"/>
</dbReference>
<feature type="transmembrane region" description="Helical" evidence="1">
    <location>
        <begin position="21"/>
        <end position="40"/>
    </location>
</feature>
<feature type="transmembrane region" description="Helical" evidence="1">
    <location>
        <begin position="100"/>
        <end position="120"/>
    </location>
</feature>
<dbReference type="STRING" id="938405.SAMN02927895_00669"/>
<feature type="transmembrane region" description="Helical" evidence="1">
    <location>
        <begin position="244"/>
        <end position="262"/>
    </location>
</feature>
<dbReference type="EMBL" id="FMZX01000001">
    <property type="protein sequence ID" value="SDC28989.1"/>
    <property type="molecule type" value="Genomic_DNA"/>
</dbReference>
<organism evidence="2 3">
    <name type="scientific">Belnapia rosea</name>
    <dbReference type="NCBI Taxonomy" id="938405"/>
    <lineage>
        <taxon>Bacteria</taxon>
        <taxon>Pseudomonadati</taxon>
        <taxon>Pseudomonadota</taxon>
        <taxon>Alphaproteobacteria</taxon>
        <taxon>Acetobacterales</taxon>
        <taxon>Roseomonadaceae</taxon>
        <taxon>Belnapia</taxon>
    </lineage>
</organism>
<keyword evidence="3" id="KW-1185">Reference proteome</keyword>
<evidence type="ECO:0000313" key="3">
    <source>
        <dbReference type="Proteomes" id="UP000198925"/>
    </source>
</evidence>
<evidence type="ECO:0000313" key="2">
    <source>
        <dbReference type="EMBL" id="SDC28989.1"/>
    </source>
</evidence>
<dbReference type="Pfam" id="PF05145">
    <property type="entry name" value="AbrB"/>
    <property type="match status" value="1"/>
</dbReference>
<dbReference type="InterPro" id="IPR017516">
    <property type="entry name" value="AbrB_dup"/>
</dbReference>
<gene>
    <name evidence="2" type="ORF">SAMN04487779_1001479</name>
</gene>
<feature type="transmembrane region" description="Helical" evidence="1">
    <location>
        <begin position="274"/>
        <end position="299"/>
    </location>
</feature>
<dbReference type="Proteomes" id="UP000198925">
    <property type="component" value="Unassembled WGS sequence"/>
</dbReference>
<keyword evidence="1" id="KW-1133">Transmembrane helix</keyword>
<dbReference type="GO" id="GO:0010468">
    <property type="term" value="P:regulation of gene expression"/>
    <property type="evidence" value="ECO:0007669"/>
    <property type="project" value="InterPro"/>
</dbReference>
<feature type="transmembrane region" description="Helical" evidence="1">
    <location>
        <begin position="74"/>
        <end position="94"/>
    </location>
</feature>
<dbReference type="AlphaFoldDB" id="A0A1G6KD32"/>
<protein>
    <recommendedName>
        <fullName evidence="4">Ammonia monooxygenase</fullName>
    </recommendedName>
</protein>
<dbReference type="PIRSF" id="PIRSF038991">
    <property type="entry name" value="Protein_AbrB"/>
    <property type="match status" value="1"/>
</dbReference>
<keyword evidence="1" id="KW-0812">Transmembrane</keyword>
<reference evidence="2 3" key="1">
    <citation type="submission" date="2016-10" db="EMBL/GenBank/DDBJ databases">
        <authorList>
            <person name="de Groot N.N."/>
        </authorList>
    </citation>
    <scope>NUCLEOTIDE SEQUENCE [LARGE SCALE GENOMIC DNA]</scope>
    <source>
        <strain evidence="2 3">CPCC 100156</strain>
    </source>
</reference>
<dbReference type="GO" id="GO:0016020">
    <property type="term" value="C:membrane"/>
    <property type="evidence" value="ECO:0007669"/>
    <property type="project" value="InterPro"/>
</dbReference>
<name>A0A1G6KD32_9PROT</name>
<evidence type="ECO:0000256" key="1">
    <source>
        <dbReference type="SAM" id="Phobius"/>
    </source>
</evidence>
<feature type="transmembrane region" description="Helical" evidence="1">
    <location>
        <begin position="193"/>
        <end position="213"/>
    </location>
</feature>
<dbReference type="PANTHER" id="PTHR38457:SF1">
    <property type="entry name" value="REGULATOR ABRB-RELATED"/>
    <property type="match status" value="1"/>
</dbReference>
<feature type="transmembrane region" description="Helical" evidence="1">
    <location>
        <begin position="220"/>
        <end position="238"/>
    </location>
</feature>
<dbReference type="NCBIfam" id="TIGR03082">
    <property type="entry name" value="Gneg_AbrB_dup"/>
    <property type="match status" value="2"/>
</dbReference>
<dbReference type="InterPro" id="IPR007820">
    <property type="entry name" value="AbrB_fam"/>
</dbReference>